<dbReference type="PIR" id="A97346">
    <property type="entry name" value="A97346"/>
</dbReference>
<dbReference type="KEGG" id="cac:CA_C3633"/>
<dbReference type="STRING" id="272562.CA_C3633"/>
<dbReference type="AlphaFoldDB" id="Q97D47"/>
<keyword evidence="2" id="KW-1185">Reference proteome</keyword>
<gene>
    <name evidence="1" type="ordered locus">CA_C3633</name>
</gene>
<reference evidence="1 2" key="1">
    <citation type="journal article" date="2001" name="J. Bacteriol.">
        <title>Genome sequence and comparative analysis of the solvent-producing bacterium Clostridium acetobutylicum.</title>
        <authorList>
            <person name="Nolling J."/>
            <person name="Breton G."/>
            <person name="Omelchenko M.V."/>
            <person name="Makarova K.S."/>
            <person name="Zeng Q."/>
            <person name="Gibson R."/>
            <person name="Lee H.M."/>
            <person name="Dubois J."/>
            <person name="Qiu D."/>
            <person name="Hitti J."/>
            <person name="Wolf Y.I."/>
            <person name="Tatusov R.L."/>
            <person name="Sabathe F."/>
            <person name="Doucette-Stamm L."/>
            <person name="Soucaille P."/>
            <person name="Daly M.J."/>
            <person name="Bennett G.N."/>
            <person name="Koonin E.V."/>
            <person name="Smith D.R."/>
        </authorList>
    </citation>
    <scope>NUCLEOTIDE SEQUENCE [LARGE SCALE GENOMIC DNA]</scope>
    <source>
        <strain evidence="2">ATCC 824 / DSM 792 / JCM 1419 / LMG 5710 / VKM B-1787</strain>
    </source>
</reference>
<dbReference type="Proteomes" id="UP000000814">
    <property type="component" value="Chromosome"/>
</dbReference>
<evidence type="ECO:0000313" key="1">
    <source>
        <dbReference type="EMBL" id="AAK81556.1"/>
    </source>
</evidence>
<dbReference type="HOGENOM" id="CLU_2877720_0_0_9"/>
<dbReference type="EMBL" id="AE001437">
    <property type="protein sequence ID" value="AAK81556.1"/>
    <property type="molecule type" value="Genomic_DNA"/>
</dbReference>
<name>Q97D47_CLOAB</name>
<sequence length="63" mass="7806">MLYYYIYYNRCIFEFNIPFFLNKCLLRIILKEIGSFLIKTQKKHQKRVGLILEKSFYNAYNKI</sequence>
<evidence type="ECO:0000313" key="2">
    <source>
        <dbReference type="Proteomes" id="UP000000814"/>
    </source>
</evidence>
<organism evidence="1 2">
    <name type="scientific">Clostridium acetobutylicum (strain ATCC 824 / DSM 792 / JCM 1419 / IAM 19013 / LMG 5710 / NBRC 13948 / NRRL B-527 / VKM B-1787 / 2291 / W)</name>
    <dbReference type="NCBI Taxonomy" id="272562"/>
    <lineage>
        <taxon>Bacteria</taxon>
        <taxon>Bacillati</taxon>
        <taxon>Bacillota</taxon>
        <taxon>Clostridia</taxon>
        <taxon>Eubacteriales</taxon>
        <taxon>Clostridiaceae</taxon>
        <taxon>Clostridium</taxon>
    </lineage>
</organism>
<proteinExistence type="predicted"/>
<accession>Q97D47</accession>
<protein>
    <submittedName>
        <fullName evidence="1">Uncharacterized protein</fullName>
    </submittedName>
</protein>